<sequence>MKKLLAMTALCLSPALAEPVAPAALFNPSAPQLKAACDDGYAAVEIGVDAPLPKYIYTLAGTFGDGYSLQTVQGSILSHCHAQASDLAAVPDVTKLSRLLVVMLSGSGPSERLEDTKAWAAALSVRDKAGKELVRLSPTQQIEADPRHWRVNCASRVCTWRGANFYTFDLTKLPAATRDQAMKGTSVAVIVNGGNGIETFTVDTTQLGR</sequence>
<keyword evidence="1" id="KW-0732">Signal</keyword>
<evidence type="ECO:0000313" key="3">
    <source>
        <dbReference type="Proteomes" id="UP001302059"/>
    </source>
</evidence>
<protein>
    <submittedName>
        <fullName evidence="2">Uncharacterized protein</fullName>
    </submittedName>
</protein>
<proteinExistence type="predicted"/>
<dbReference type="RefSeq" id="WP_285520641.1">
    <property type="nucleotide sequence ID" value="NZ_JASNGB010000001.1"/>
</dbReference>
<comment type="caution">
    <text evidence="2">The sequence shown here is derived from an EMBL/GenBank/DDBJ whole genome shotgun (WGS) entry which is preliminary data.</text>
</comment>
<feature type="chain" id="PRO_5046665561" evidence="1">
    <location>
        <begin position="18"/>
        <end position="209"/>
    </location>
</feature>
<gene>
    <name evidence="2" type="ORF">QOL99_00400</name>
</gene>
<feature type="signal peptide" evidence="1">
    <location>
        <begin position="1"/>
        <end position="17"/>
    </location>
</feature>
<dbReference type="EMBL" id="JASNGB010000001">
    <property type="protein sequence ID" value="MDL2342608.1"/>
    <property type="molecule type" value="Genomic_DNA"/>
</dbReference>
<reference evidence="2 3" key="1">
    <citation type="submission" date="2023-05" db="EMBL/GenBank/DDBJ databases">
        <authorList>
            <person name="Gao F."/>
        </authorList>
    </citation>
    <scope>NUCLEOTIDE SEQUENCE [LARGE SCALE GENOMIC DNA]</scope>
    <source>
        <strain evidence="2 3">MIMF12</strain>
    </source>
</reference>
<name>A0ABT7JF97_9DEIO</name>
<evidence type="ECO:0000256" key="1">
    <source>
        <dbReference type="SAM" id="SignalP"/>
    </source>
</evidence>
<keyword evidence="3" id="KW-1185">Reference proteome</keyword>
<dbReference type="Proteomes" id="UP001302059">
    <property type="component" value="Unassembled WGS sequence"/>
</dbReference>
<organism evidence="2 3">
    <name type="scientific">Deinococcus rhizophilus</name>
    <dbReference type="NCBI Taxonomy" id="3049544"/>
    <lineage>
        <taxon>Bacteria</taxon>
        <taxon>Thermotogati</taxon>
        <taxon>Deinococcota</taxon>
        <taxon>Deinococci</taxon>
        <taxon>Deinococcales</taxon>
        <taxon>Deinococcaceae</taxon>
        <taxon>Deinococcus</taxon>
    </lineage>
</organism>
<evidence type="ECO:0000313" key="2">
    <source>
        <dbReference type="EMBL" id="MDL2342608.1"/>
    </source>
</evidence>
<accession>A0ABT7JF97</accession>